<organism evidence="5 6">
    <name type="scientific">Dendrothele bispora (strain CBS 962.96)</name>
    <dbReference type="NCBI Taxonomy" id="1314807"/>
    <lineage>
        <taxon>Eukaryota</taxon>
        <taxon>Fungi</taxon>
        <taxon>Dikarya</taxon>
        <taxon>Basidiomycota</taxon>
        <taxon>Agaricomycotina</taxon>
        <taxon>Agaricomycetes</taxon>
        <taxon>Agaricomycetidae</taxon>
        <taxon>Agaricales</taxon>
        <taxon>Agaricales incertae sedis</taxon>
        <taxon>Dendrothele</taxon>
    </lineage>
</organism>
<dbReference type="GO" id="GO:0006351">
    <property type="term" value="P:DNA-templated transcription"/>
    <property type="evidence" value="ECO:0007669"/>
    <property type="project" value="InterPro"/>
</dbReference>
<feature type="region of interest" description="Disordered" evidence="3">
    <location>
        <begin position="643"/>
        <end position="667"/>
    </location>
</feature>
<dbReference type="Pfam" id="PF04082">
    <property type="entry name" value="Fungal_trans"/>
    <property type="match status" value="1"/>
</dbReference>
<name>A0A4S8M8H7_DENBC</name>
<dbReference type="PANTHER" id="PTHR46910:SF38">
    <property type="entry name" value="ZN(2)-C6 FUNGAL-TYPE DOMAIN-CONTAINING PROTEIN"/>
    <property type="match status" value="1"/>
</dbReference>
<dbReference type="EMBL" id="ML179132">
    <property type="protein sequence ID" value="THU98664.1"/>
    <property type="molecule type" value="Genomic_DNA"/>
</dbReference>
<dbReference type="CDD" id="cd12148">
    <property type="entry name" value="fungal_TF_MHR"/>
    <property type="match status" value="1"/>
</dbReference>
<dbReference type="GO" id="GO:0008270">
    <property type="term" value="F:zinc ion binding"/>
    <property type="evidence" value="ECO:0007669"/>
    <property type="project" value="InterPro"/>
</dbReference>
<dbReference type="SUPFAM" id="SSF57701">
    <property type="entry name" value="Zn2/Cys6 DNA-binding domain"/>
    <property type="match status" value="1"/>
</dbReference>
<evidence type="ECO:0000256" key="2">
    <source>
        <dbReference type="ARBA" id="ARBA00023242"/>
    </source>
</evidence>
<dbReference type="PANTHER" id="PTHR46910">
    <property type="entry name" value="TRANSCRIPTION FACTOR PDR1"/>
    <property type="match status" value="1"/>
</dbReference>
<reference evidence="5 6" key="1">
    <citation type="journal article" date="2019" name="Nat. Ecol. Evol.">
        <title>Megaphylogeny resolves global patterns of mushroom evolution.</title>
        <authorList>
            <person name="Varga T."/>
            <person name="Krizsan K."/>
            <person name="Foldi C."/>
            <person name="Dima B."/>
            <person name="Sanchez-Garcia M."/>
            <person name="Sanchez-Ramirez S."/>
            <person name="Szollosi G.J."/>
            <person name="Szarkandi J.G."/>
            <person name="Papp V."/>
            <person name="Albert L."/>
            <person name="Andreopoulos W."/>
            <person name="Angelini C."/>
            <person name="Antonin V."/>
            <person name="Barry K.W."/>
            <person name="Bougher N.L."/>
            <person name="Buchanan P."/>
            <person name="Buyck B."/>
            <person name="Bense V."/>
            <person name="Catcheside P."/>
            <person name="Chovatia M."/>
            <person name="Cooper J."/>
            <person name="Damon W."/>
            <person name="Desjardin D."/>
            <person name="Finy P."/>
            <person name="Geml J."/>
            <person name="Haridas S."/>
            <person name="Hughes K."/>
            <person name="Justo A."/>
            <person name="Karasinski D."/>
            <person name="Kautmanova I."/>
            <person name="Kiss B."/>
            <person name="Kocsube S."/>
            <person name="Kotiranta H."/>
            <person name="LaButti K.M."/>
            <person name="Lechner B.E."/>
            <person name="Liimatainen K."/>
            <person name="Lipzen A."/>
            <person name="Lukacs Z."/>
            <person name="Mihaltcheva S."/>
            <person name="Morgado L.N."/>
            <person name="Niskanen T."/>
            <person name="Noordeloos M.E."/>
            <person name="Ohm R.A."/>
            <person name="Ortiz-Santana B."/>
            <person name="Ovrebo C."/>
            <person name="Racz N."/>
            <person name="Riley R."/>
            <person name="Savchenko A."/>
            <person name="Shiryaev A."/>
            <person name="Soop K."/>
            <person name="Spirin V."/>
            <person name="Szebenyi C."/>
            <person name="Tomsovsky M."/>
            <person name="Tulloss R.E."/>
            <person name="Uehling J."/>
            <person name="Grigoriev I.V."/>
            <person name="Vagvolgyi C."/>
            <person name="Papp T."/>
            <person name="Martin F.M."/>
            <person name="Miettinen O."/>
            <person name="Hibbett D.S."/>
            <person name="Nagy L.G."/>
        </authorList>
    </citation>
    <scope>NUCLEOTIDE SEQUENCE [LARGE SCALE GENOMIC DNA]</scope>
    <source>
        <strain evidence="5 6">CBS 962.96</strain>
    </source>
</reference>
<evidence type="ECO:0000259" key="4">
    <source>
        <dbReference type="SMART" id="SM00906"/>
    </source>
</evidence>
<dbReference type="Proteomes" id="UP000297245">
    <property type="component" value="Unassembled WGS sequence"/>
</dbReference>
<dbReference type="CDD" id="cd00067">
    <property type="entry name" value="GAL4"/>
    <property type="match status" value="1"/>
</dbReference>
<evidence type="ECO:0000313" key="6">
    <source>
        <dbReference type="Proteomes" id="UP000297245"/>
    </source>
</evidence>
<dbReference type="GO" id="GO:0000981">
    <property type="term" value="F:DNA-binding transcription factor activity, RNA polymerase II-specific"/>
    <property type="evidence" value="ECO:0007669"/>
    <property type="project" value="InterPro"/>
</dbReference>
<dbReference type="OrthoDB" id="4456959at2759"/>
<feature type="compositionally biased region" description="Low complexity" evidence="3">
    <location>
        <begin position="651"/>
        <end position="662"/>
    </location>
</feature>
<dbReference type="SMART" id="SM00906">
    <property type="entry name" value="Fungal_trans"/>
    <property type="match status" value="1"/>
</dbReference>
<gene>
    <name evidence="5" type="ORF">K435DRAFT_837979</name>
</gene>
<protein>
    <recommendedName>
        <fullName evidence="4">Xylanolytic transcriptional activator regulatory domain-containing protein</fullName>
    </recommendedName>
</protein>
<keyword evidence="6" id="KW-1185">Reference proteome</keyword>
<dbReference type="GO" id="GO:0003677">
    <property type="term" value="F:DNA binding"/>
    <property type="evidence" value="ECO:0007669"/>
    <property type="project" value="InterPro"/>
</dbReference>
<evidence type="ECO:0000256" key="3">
    <source>
        <dbReference type="SAM" id="MobiDB-lite"/>
    </source>
</evidence>
<dbReference type="InterPro" id="IPR001138">
    <property type="entry name" value="Zn2Cys6_DnaBD"/>
</dbReference>
<sequence>MSNKQSGRRLQACDECRRRKGDSSDMPDNVCSQCRSFGVECAHTKSGARRGPKLGSTRPFASQPVKILVNDILKGTASELFLLLDDKDTVWKVLTKVTNHLVSVEKTLDQCRREHNHIFSEETTPPEVKVLKLSKTIDSLSNEMSRVRLGVPKKIHYGESSHMMLVMTALEHRKKLDSSLEEWQSLLKTQKREHFWNVPVWLNLPEPEIPPFEYPNASEMKDLVDAYFTQNNIYCPLLHRPSFERSISKGLHLKDPAFGALLLVVCAVGSRYVYPPSEDFDSSRSGMKWFTQLPIKQSAFGHSVSLYHLQMYCLAGTYLNIVIGPDIGWMLSGIALRLAQERGRHRRELGNQKQTLEGELWKRVFWMLVVMDTEVGMIFGRPNAISIQDFDLDFPAECDDEYWEIEDVNQAFKQPPGKPSLVSFWNCLLKLTEIIGFAQQTLYPIRKDDFFTRLGTAGPDWNQKAVIELDSALNKWIDSVPSHLRWDTQHQHEIFFSQSAILHASYYWVQIQVHRRFIPRPGQKSQLSFPSLAICTNAARSCIRVVESYLKRRFLPYGHFMHPLFGSAMVLAVNLWREKHTNSNSNTRNELTDIYKCIEMIRLYETRYPLAGRLIDLINTVISVSQYPPLLVSEPQKSGYSSSWQESELFQTGTTSGTPSTQEVASPPEHEVGSWLVGNEQDFNVPFYSSDLGQLPIHTTPDLGYNFNAITNEELAIFDDGGQRGLESFQPKNIYNYNGINRGESPFISGFSGPLGPHLNDMTSGNEAEASTWSQGSSDGQDWDKFMANVNQLLPTVDTLEEQRSWMAM</sequence>
<dbReference type="AlphaFoldDB" id="A0A4S8M8H7"/>
<evidence type="ECO:0000256" key="1">
    <source>
        <dbReference type="ARBA" id="ARBA00022723"/>
    </source>
</evidence>
<keyword evidence="1" id="KW-0479">Metal-binding</keyword>
<keyword evidence="2" id="KW-0539">Nucleus</keyword>
<evidence type="ECO:0000313" key="5">
    <source>
        <dbReference type="EMBL" id="THU98664.1"/>
    </source>
</evidence>
<dbReference type="InterPro" id="IPR036864">
    <property type="entry name" value="Zn2-C6_fun-type_DNA-bd_sf"/>
</dbReference>
<dbReference type="InterPro" id="IPR050987">
    <property type="entry name" value="AtrR-like"/>
</dbReference>
<proteinExistence type="predicted"/>
<dbReference type="InterPro" id="IPR007219">
    <property type="entry name" value="XnlR_reg_dom"/>
</dbReference>
<feature type="domain" description="Xylanolytic transcriptional activator regulatory" evidence="4">
    <location>
        <begin position="328"/>
        <end position="401"/>
    </location>
</feature>
<accession>A0A4S8M8H7</accession>